<name>A0A090CGM3_PODAN</name>
<reference evidence="4" key="2">
    <citation type="journal article" date="2014" name="Genetics">
        <title>Maintaining two mating types: Structure of the mating type locus and its role in heterokaryosis in Podospora anserina.</title>
        <authorList>
            <person name="Grognet P."/>
            <person name="Bidard F."/>
            <person name="Kuchly C."/>
            <person name="Tong L.C.H."/>
            <person name="Coppin E."/>
            <person name="Benkhali J.A."/>
            <person name="Couloux A."/>
            <person name="Wincker P."/>
            <person name="Debuchy R."/>
            <person name="Silar P."/>
        </authorList>
    </citation>
    <scope>GENOME REANNOTATION</scope>
    <source>
        <strain evidence="4">S / ATCC MYA-4624 / DSM 980 / FGSC 10383</strain>
    </source>
</reference>
<keyword evidence="4" id="KW-1185">Reference proteome</keyword>
<evidence type="ECO:0000256" key="1">
    <source>
        <dbReference type="SAM" id="MobiDB-lite"/>
    </source>
</evidence>
<feature type="region of interest" description="Disordered" evidence="1">
    <location>
        <begin position="278"/>
        <end position="301"/>
    </location>
</feature>
<dbReference type="InterPro" id="IPR024630">
    <property type="entry name" value="Stc1"/>
</dbReference>
<dbReference type="STRING" id="515849.A0A090CGM3"/>
<protein>
    <recommendedName>
        <fullName evidence="2">Stc1 domain-containing protein</fullName>
    </recommendedName>
</protein>
<evidence type="ECO:0000259" key="2">
    <source>
        <dbReference type="Pfam" id="PF12898"/>
    </source>
</evidence>
<dbReference type="Proteomes" id="UP000001197">
    <property type="component" value="Chromosome 3"/>
</dbReference>
<feature type="compositionally biased region" description="Low complexity" evidence="1">
    <location>
        <begin position="285"/>
        <end position="299"/>
    </location>
</feature>
<dbReference type="AlphaFoldDB" id="A0A090CGM3"/>
<dbReference type="Pfam" id="PF12898">
    <property type="entry name" value="Stc1"/>
    <property type="match status" value="1"/>
</dbReference>
<dbReference type="EMBL" id="FO904938">
    <property type="protein sequence ID" value="CDP27316.1"/>
    <property type="molecule type" value="Genomic_DNA"/>
</dbReference>
<sequence>MVGNKIRCENGGEWKAREKFSHSALRKYQKKLGNGIATPAQSTISCLEHSSGNKAPEMKCEGPCDRWRELDFFSKSTRRNKVYVCIHRPWFFFLGGGGWGEGNSNTDHHQWCKDCVDWAEKTEVGEALPPPGERICEEEFETLKMRVADFVLNEDYENGIPEGNDSGPATTVSINDFDDDYEEVFTLLPPGAEATTVTDSIASPEDTDVSIETPGAAATSTEPMAPAPRAPHWFLGFMNNDSPSTSSTTPTTLDTLDTLDLLDSLDTPDESISELSITAGSQPHTRTTTTAADTNASATPGQTGAVSFNAWSPEGNFERMIKEPTIATEESGWKTVTRTAKGPRMVTVRPRGKKEKDEVKVGKHGWVKVSNRRTTPQLPNYILANCVRGEEDFVGDIIPDEL</sequence>
<accession>A0A090CGM3</accession>
<evidence type="ECO:0000313" key="4">
    <source>
        <dbReference type="Proteomes" id="UP000001197"/>
    </source>
</evidence>
<evidence type="ECO:0000313" key="3">
    <source>
        <dbReference type="EMBL" id="CDP27316.1"/>
    </source>
</evidence>
<feature type="domain" description="Stc1" evidence="2">
    <location>
        <begin position="7"/>
        <end position="86"/>
    </location>
</feature>
<reference evidence="3 4" key="1">
    <citation type="journal article" date="2008" name="Genome Biol.">
        <title>The genome sequence of the model ascomycete fungus Podospora anserina.</title>
        <authorList>
            <person name="Espagne E."/>
            <person name="Lespinet O."/>
            <person name="Malagnac F."/>
            <person name="Da Silva C."/>
            <person name="Jaillon O."/>
            <person name="Porcel B.M."/>
            <person name="Couloux A."/>
            <person name="Aury J.-M."/>
            <person name="Segurens B."/>
            <person name="Poulain J."/>
            <person name="Anthouard V."/>
            <person name="Grossetete S."/>
            <person name="Khalili H."/>
            <person name="Coppin E."/>
            <person name="Dequard-Chablat M."/>
            <person name="Picard M."/>
            <person name="Contamine V."/>
            <person name="Arnaise S."/>
            <person name="Bourdais A."/>
            <person name="Berteaux-Lecellier V."/>
            <person name="Gautheret D."/>
            <person name="de Vries R.P."/>
            <person name="Battaglia E."/>
            <person name="Coutinho P.M."/>
            <person name="Danchin E.G.J."/>
            <person name="Henrissat B."/>
            <person name="El Khoury R."/>
            <person name="Sainsard-Chanet A."/>
            <person name="Boivin A."/>
            <person name="Pinan-Lucarre B."/>
            <person name="Sellem C.H."/>
            <person name="Debuchy R."/>
            <person name="Wincker P."/>
            <person name="Weissenbach J."/>
            <person name="Silar P."/>
        </authorList>
    </citation>
    <scope>NUCLEOTIDE SEQUENCE [LARGE SCALE GENOMIC DNA]</scope>
    <source>
        <strain evidence="4">S / ATCC MYA-4624 / DSM 980 / FGSC 10383</strain>
    </source>
</reference>
<proteinExistence type="predicted"/>
<organism evidence="3 4">
    <name type="scientific">Podospora anserina (strain S / ATCC MYA-4624 / DSM 980 / FGSC 10383)</name>
    <name type="common">Pleurage anserina</name>
    <dbReference type="NCBI Taxonomy" id="515849"/>
    <lineage>
        <taxon>Eukaryota</taxon>
        <taxon>Fungi</taxon>
        <taxon>Dikarya</taxon>
        <taxon>Ascomycota</taxon>
        <taxon>Pezizomycotina</taxon>
        <taxon>Sordariomycetes</taxon>
        <taxon>Sordariomycetidae</taxon>
        <taxon>Sordariales</taxon>
        <taxon>Podosporaceae</taxon>
        <taxon>Podospora</taxon>
        <taxon>Podospora anserina</taxon>
    </lineage>
</organism>
<dbReference type="InParanoid" id="A0A090CGM3"/>